<sequence>MGTVTVRVSTDTRDRIAELAREAGQPMSAVIDEAIRDYERKRFFEDLNRQVAATRADPEAWADHQAETAVFDKAAGDGLADLDDTDYSTW</sequence>
<feature type="domain" description="Ribbon-helix-helix protein CopG" evidence="1">
    <location>
        <begin position="4"/>
        <end position="40"/>
    </location>
</feature>
<comment type="caution">
    <text evidence="2">The sequence shown here is derived from an EMBL/GenBank/DDBJ whole genome shotgun (WGS) entry which is preliminary data.</text>
</comment>
<protein>
    <recommendedName>
        <fullName evidence="1">Ribbon-helix-helix protein CopG domain-containing protein</fullName>
    </recommendedName>
</protein>
<gene>
    <name evidence="2" type="ORF">GCM10023196_047290</name>
</gene>
<dbReference type="InterPro" id="IPR013321">
    <property type="entry name" value="Arc_rbn_hlx_hlx"/>
</dbReference>
<evidence type="ECO:0000313" key="2">
    <source>
        <dbReference type="EMBL" id="GAA4628909.1"/>
    </source>
</evidence>
<keyword evidence="3" id="KW-1185">Reference proteome</keyword>
<evidence type="ECO:0000313" key="3">
    <source>
        <dbReference type="Proteomes" id="UP001501442"/>
    </source>
</evidence>
<dbReference type="Pfam" id="PF01402">
    <property type="entry name" value="RHH_1"/>
    <property type="match status" value="1"/>
</dbReference>
<dbReference type="Gene3D" id="1.10.1220.10">
    <property type="entry name" value="Met repressor-like"/>
    <property type="match status" value="1"/>
</dbReference>
<accession>A0ABP8UDW2</accession>
<proteinExistence type="predicted"/>
<dbReference type="InterPro" id="IPR002145">
    <property type="entry name" value="CopG"/>
</dbReference>
<dbReference type="Proteomes" id="UP001501442">
    <property type="component" value="Unassembled WGS sequence"/>
</dbReference>
<organism evidence="2 3">
    <name type="scientific">Actinoallomurus vinaceus</name>
    <dbReference type="NCBI Taxonomy" id="1080074"/>
    <lineage>
        <taxon>Bacteria</taxon>
        <taxon>Bacillati</taxon>
        <taxon>Actinomycetota</taxon>
        <taxon>Actinomycetes</taxon>
        <taxon>Streptosporangiales</taxon>
        <taxon>Thermomonosporaceae</taxon>
        <taxon>Actinoallomurus</taxon>
    </lineage>
</organism>
<name>A0ABP8UDW2_9ACTN</name>
<dbReference type="RefSeq" id="WP_345433129.1">
    <property type="nucleotide sequence ID" value="NZ_BAABHK010000006.1"/>
</dbReference>
<dbReference type="SUPFAM" id="SSF47598">
    <property type="entry name" value="Ribbon-helix-helix"/>
    <property type="match status" value="1"/>
</dbReference>
<evidence type="ECO:0000259" key="1">
    <source>
        <dbReference type="Pfam" id="PF01402"/>
    </source>
</evidence>
<dbReference type="EMBL" id="BAABHK010000006">
    <property type="protein sequence ID" value="GAA4628909.1"/>
    <property type="molecule type" value="Genomic_DNA"/>
</dbReference>
<dbReference type="InterPro" id="IPR010985">
    <property type="entry name" value="Ribbon_hlx_hlx"/>
</dbReference>
<reference evidence="3" key="1">
    <citation type="journal article" date="2019" name="Int. J. Syst. Evol. Microbiol.">
        <title>The Global Catalogue of Microorganisms (GCM) 10K type strain sequencing project: providing services to taxonomists for standard genome sequencing and annotation.</title>
        <authorList>
            <consortium name="The Broad Institute Genomics Platform"/>
            <consortium name="The Broad Institute Genome Sequencing Center for Infectious Disease"/>
            <person name="Wu L."/>
            <person name="Ma J."/>
        </authorList>
    </citation>
    <scope>NUCLEOTIDE SEQUENCE [LARGE SCALE GENOMIC DNA]</scope>
    <source>
        <strain evidence="3">JCM 17939</strain>
    </source>
</reference>